<dbReference type="InterPro" id="IPR008964">
    <property type="entry name" value="Invasin/intimin_cell_adhesion"/>
</dbReference>
<feature type="domain" description="BIG2" evidence="2">
    <location>
        <begin position="65"/>
        <end position="132"/>
    </location>
</feature>
<dbReference type="AlphaFoldDB" id="A0A6J4MKX2"/>
<dbReference type="EMBL" id="CADCTX010000949">
    <property type="protein sequence ID" value="CAA9360346.1"/>
    <property type="molecule type" value="Genomic_DNA"/>
</dbReference>
<proteinExistence type="predicted"/>
<dbReference type="InterPro" id="IPR003343">
    <property type="entry name" value="Big_2"/>
</dbReference>
<keyword evidence="1" id="KW-0472">Membrane</keyword>
<feature type="non-terminal residue" evidence="3">
    <location>
        <position position="135"/>
    </location>
</feature>
<dbReference type="SUPFAM" id="SSF49373">
    <property type="entry name" value="Invasin/intimin cell-adhesion fragments"/>
    <property type="match status" value="1"/>
</dbReference>
<evidence type="ECO:0000313" key="3">
    <source>
        <dbReference type="EMBL" id="CAA9360346.1"/>
    </source>
</evidence>
<protein>
    <recommendedName>
        <fullName evidence="2">BIG2 domain-containing protein</fullName>
    </recommendedName>
</protein>
<organism evidence="3">
    <name type="scientific">uncultured Gemmatimonadaceae bacterium</name>
    <dbReference type="NCBI Taxonomy" id="246130"/>
    <lineage>
        <taxon>Bacteria</taxon>
        <taxon>Pseudomonadati</taxon>
        <taxon>Gemmatimonadota</taxon>
        <taxon>Gemmatimonadia</taxon>
        <taxon>Gemmatimonadales</taxon>
        <taxon>Gemmatimonadaceae</taxon>
        <taxon>environmental samples</taxon>
    </lineage>
</organism>
<evidence type="ECO:0000256" key="1">
    <source>
        <dbReference type="SAM" id="Phobius"/>
    </source>
</evidence>
<name>A0A6J4MKX2_9BACT</name>
<gene>
    <name evidence="3" type="ORF">AVDCRST_MAG40-3442</name>
</gene>
<reference evidence="3" key="1">
    <citation type="submission" date="2020-02" db="EMBL/GenBank/DDBJ databases">
        <authorList>
            <person name="Meier V. D."/>
        </authorList>
    </citation>
    <scope>NUCLEOTIDE SEQUENCE</scope>
    <source>
        <strain evidence="3">AVDCRST_MAG40</strain>
    </source>
</reference>
<keyword evidence="1" id="KW-1133">Transmembrane helix</keyword>
<sequence length="135" mass="13141">MARAVGRAKPDIAWAGRAGKVLAASISAGTGLVSIFAFARSYGLAGGPQEGHLALGGFSAAWVGVTPATDTAFAIGDTLHLVATAKDSRGSALVGAPIRWTSDDPAIAAVDAAGAVVARGAGTTAIAVTVGDRVG</sequence>
<feature type="transmembrane region" description="Helical" evidence="1">
    <location>
        <begin position="21"/>
        <end position="39"/>
    </location>
</feature>
<dbReference type="Pfam" id="PF02368">
    <property type="entry name" value="Big_2"/>
    <property type="match status" value="1"/>
</dbReference>
<evidence type="ECO:0000259" key="2">
    <source>
        <dbReference type="Pfam" id="PF02368"/>
    </source>
</evidence>
<dbReference type="Gene3D" id="2.60.40.1080">
    <property type="match status" value="1"/>
</dbReference>
<accession>A0A6J4MKX2</accession>
<keyword evidence="1" id="KW-0812">Transmembrane</keyword>